<dbReference type="PANTHER" id="PTHR37540">
    <property type="entry name" value="TRANSCRIPTION FACTOR (ACR-2), PUTATIVE-RELATED-RELATED"/>
    <property type="match status" value="1"/>
</dbReference>
<dbReference type="OrthoDB" id="4158087at2759"/>
<sequence>MGASFEFVNVSDPASNPKPGKSHQIRSRCMQGKNKREDSRRSIREKKRLAKHARERKVVTTTGMPFYTDSAPVLPVGTLISDLALVRFAGPDIDGEAKGILFKAFAYNVANQALSPLDRAVDFDCLESASFEWLFEDTAFLHSILSASYAVSDLLYPQWDGKPGRKTLIHLRKTLRLLQDKLSGNENVHQDESVLVVVINLALLSAVFGDWDAAAAHFKGLQKIVELRGNLQFLNSRPKLHFKLDRIDLAYSLSSGKAPFFLHHAVDWTCARTEDPVWVGE</sequence>
<dbReference type="InterPro" id="IPR021858">
    <property type="entry name" value="Fun_TF"/>
</dbReference>
<dbReference type="Proteomes" id="UP001140513">
    <property type="component" value="Unassembled WGS sequence"/>
</dbReference>
<keyword evidence="3" id="KW-1185">Reference proteome</keyword>
<accession>A0A9W9CGT5</accession>
<proteinExistence type="predicted"/>
<reference evidence="2" key="1">
    <citation type="submission" date="2022-10" db="EMBL/GenBank/DDBJ databases">
        <title>Tapping the CABI collections for fungal endophytes: first genome assemblies for Collariella, Neodidymelliopsis, Ascochyta clinopodiicola, Didymella pomorum, Didymosphaeria variabile, Neocosmospora piperis and Neocucurbitaria cava.</title>
        <authorList>
            <person name="Hill R."/>
        </authorList>
    </citation>
    <scope>NUCLEOTIDE SEQUENCE</scope>
    <source>
        <strain evidence="2">IMI 356815</strain>
    </source>
</reference>
<evidence type="ECO:0000313" key="2">
    <source>
        <dbReference type="EMBL" id="KAJ4360935.1"/>
    </source>
</evidence>
<evidence type="ECO:0000313" key="3">
    <source>
        <dbReference type="Proteomes" id="UP001140513"/>
    </source>
</evidence>
<gene>
    <name evidence="2" type="ORF">N0V89_001504</name>
</gene>
<dbReference type="RefSeq" id="XP_056077137.1">
    <property type="nucleotide sequence ID" value="XM_056210315.1"/>
</dbReference>
<evidence type="ECO:0000256" key="1">
    <source>
        <dbReference type="SAM" id="MobiDB-lite"/>
    </source>
</evidence>
<comment type="caution">
    <text evidence="2">The sequence shown here is derived from an EMBL/GenBank/DDBJ whole genome shotgun (WGS) entry which is preliminary data.</text>
</comment>
<feature type="region of interest" description="Disordered" evidence="1">
    <location>
        <begin position="1"/>
        <end position="42"/>
    </location>
</feature>
<dbReference type="EMBL" id="JAPEUX010000001">
    <property type="protein sequence ID" value="KAJ4360935.1"/>
    <property type="molecule type" value="Genomic_DNA"/>
</dbReference>
<dbReference type="AlphaFoldDB" id="A0A9W9CGT5"/>
<dbReference type="Pfam" id="PF11951">
    <property type="entry name" value="Fungal_trans_2"/>
    <property type="match status" value="1"/>
</dbReference>
<dbReference type="GeneID" id="80905034"/>
<protein>
    <submittedName>
        <fullName evidence="2">Uncharacterized protein</fullName>
    </submittedName>
</protein>
<name>A0A9W9CGT5_9PLEO</name>
<organism evidence="2 3">
    <name type="scientific">Didymosphaeria variabile</name>
    <dbReference type="NCBI Taxonomy" id="1932322"/>
    <lineage>
        <taxon>Eukaryota</taxon>
        <taxon>Fungi</taxon>
        <taxon>Dikarya</taxon>
        <taxon>Ascomycota</taxon>
        <taxon>Pezizomycotina</taxon>
        <taxon>Dothideomycetes</taxon>
        <taxon>Pleosporomycetidae</taxon>
        <taxon>Pleosporales</taxon>
        <taxon>Massarineae</taxon>
        <taxon>Didymosphaeriaceae</taxon>
        <taxon>Didymosphaeria</taxon>
    </lineage>
</organism>